<feature type="coiled-coil region" evidence="1">
    <location>
        <begin position="524"/>
        <end position="558"/>
    </location>
</feature>
<keyword evidence="6" id="KW-1185">Reference proteome</keyword>
<keyword evidence="3" id="KW-1133">Transmembrane helix</keyword>
<dbReference type="Proteomes" id="UP000019116">
    <property type="component" value="Chromosome 5B"/>
</dbReference>
<dbReference type="Gramene" id="TraesCS5B03G0604300.1">
    <property type="protein sequence ID" value="TraesCS5B03G0604300.1.CDS"/>
    <property type="gene ID" value="TraesCS5B03G0604300"/>
</dbReference>
<dbReference type="STRING" id="4565.A0A3B6LMV8"/>
<evidence type="ECO:0000256" key="3">
    <source>
        <dbReference type="SAM" id="Phobius"/>
    </source>
</evidence>
<dbReference type="OMA" id="DKIWHGS"/>
<dbReference type="Pfam" id="PF04578">
    <property type="entry name" value="DUF594"/>
    <property type="match status" value="1"/>
</dbReference>
<sequence length="840" mass="95771">MSSEKERERIGSAANAAEAILLTLKSLFKQDNVTGVASVELWVLLTTVLLVWRFVLDFSGPWFGKPSRMVAVVTLEILNQNLVIYTMGLMQLSGVKVNDYFQVWAVLLVTLQYSVKVGRPYTRSKQVPMLDLMSSFWSANLLRVQTFNLLRFPLWLIWSLNAVRIIVLFLTTGKGETNNQESMRLVSDYMSYEGDLSAGGDPQVSESDMRGCKYLVHGEHRVLKEIQEGPRGGTRTLFSCFRRKREIRGSDRSYKIRLDPDGVHKNQLVTVDKIWHGSSNGRLLGDAEDPNKQRKDLCLSFSLYKLLRRQFYDLPVHELKRPQGKEKIRKLVFDYILNDCERAFRIVGVELSFLQDLFYSKHAAVFAGGLMVPLRSLLLSLSLATATGYIAYPARRIPERMDPADRNRITHGVFITRLMVGIIVLKELLEIVLYVLSRWAKVLVLCKYLQHRCLRRPVVEMAMRFMLFSGSRAKWSQTIRQQNLLVGATTSVLRPTGVLPPLTWTLVLRRGVVTGKTALKDYTKNAILESLKKLEKSAQKKKLENSAQKKKLENLDKKEGLAMDNYFSNAFKSDKRVVKWPRNLKVDTHIILVWHIATSLCEIYFHNKVQNLRAVRRPQPFVQDPNWIRNERFEQYATAATLSNYCAYLVRKALVPDNPIVAGMVLDEVIKEINHLSSKFSIKPRLMQLQDVYKSLMETVDKPCTNRDHYQIFGWGDDVEAVTREGIGRVRKKQHEQGLHIGCSLTRMGAELGMHLREVYRGDAAGLWRDLANFWTGFLPHQAMNTSAATHGKHLAGDSELITHLWALLSHAGFHGNANDGEEGQDNENAPDLDLAVQNA</sequence>
<evidence type="ECO:0000256" key="2">
    <source>
        <dbReference type="SAM" id="MobiDB-lite"/>
    </source>
</evidence>
<evidence type="ECO:0000256" key="1">
    <source>
        <dbReference type="SAM" id="Coils"/>
    </source>
</evidence>
<dbReference type="OrthoDB" id="698089at2759"/>
<evidence type="ECO:0000259" key="4">
    <source>
        <dbReference type="Pfam" id="PF13968"/>
    </source>
</evidence>
<dbReference type="InterPro" id="IPR007658">
    <property type="entry name" value="DUF594"/>
</dbReference>
<reference evidence="5" key="2">
    <citation type="submission" date="2018-10" db="UniProtKB">
        <authorList>
            <consortium name="EnsemblPlants"/>
        </authorList>
    </citation>
    <scope>IDENTIFICATION</scope>
</reference>
<accession>A0A3B6LMV8</accession>
<protein>
    <recommendedName>
        <fullName evidence="4">DUF4220 domain-containing protein</fullName>
    </recommendedName>
</protein>
<evidence type="ECO:0000313" key="5">
    <source>
        <dbReference type="EnsemblPlants" id="TraesCS5B02G230000.1"/>
    </source>
</evidence>
<dbReference type="Pfam" id="PF13968">
    <property type="entry name" value="DUF4220"/>
    <property type="match status" value="1"/>
</dbReference>
<name>A0A3B6LMV8_WHEAT</name>
<reference evidence="5" key="1">
    <citation type="submission" date="2018-08" db="EMBL/GenBank/DDBJ databases">
        <authorList>
            <person name="Rossello M."/>
        </authorList>
    </citation>
    <scope>NUCLEOTIDE SEQUENCE [LARGE SCALE GENOMIC DNA]</scope>
    <source>
        <strain evidence="5">cv. Chinese Spring</strain>
    </source>
</reference>
<dbReference type="Gramene" id="TraesCS5B02G230000.1">
    <property type="protein sequence ID" value="TraesCS5B02G230000.1"/>
    <property type="gene ID" value="TraesCS5B02G230000"/>
</dbReference>
<keyword evidence="3" id="KW-0812">Transmembrane</keyword>
<proteinExistence type="predicted"/>
<organism evidence="5">
    <name type="scientific">Triticum aestivum</name>
    <name type="common">Wheat</name>
    <dbReference type="NCBI Taxonomy" id="4565"/>
    <lineage>
        <taxon>Eukaryota</taxon>
        <taxon>Viridiplantae</taxon>
        <taxon>Streptophyta</taxon>
        <taxon>Embryophyta</taxon>
        <taxon>Tracheophyta</taxon>
        <taxon>Spermatophyta</taxon>
        <taxon>Magnoliopsida</taxon>
        <taxon>Liliopsida</taxon>
        <taxon>Poales</taxon>
        <taxon>Poaceae</taxon>
        <taxon>BOP clade</taxon>
        <taxon>Pooideae</taxon>
        <taxon>Triticodae</taxon>
        <taxon>Triticeae</taxon>
        <taxon>Triticinae</taxon>
        <taxon>Triticum</taxon>
    </lineage>
</organism>
<dbReference type="EnsemblPlants" id="TraesCS5B02G230000.1">
    <property type="protein sequence ID" value="TraesCS5B02G230000.1"/>
    <property type="gene ID" value="TraesCS5B02G230000"/>
</dbReference>
<evidence type="ECO:0000313" key="6">
    <source>
        <dbReference type="Proteomes" id="UP000019116"/>
    </source>
</evidence>
<feature type="compositionally biased region" description="Acidic residues" evidence="2">
    <location>
        <begin position="820"/>
        <end position="831"/>
    </location>
</feature>
<keyword evidence="1" id="KW-0175">Coiled coil</keyword>
<dbReference type="AlphaFoldDB" id="A0A3B6LMV8"/>
<keyword evidence="3" id="KW-0472">Membrane</keyword>
<dbReference type="PANTHER" id="PTHR31325">
    <property type="entry name" value="OS01G0798800 PROTEIN-RELATED"/>
    <property type="match status" value="1"/>
</dbReference>
<feature type="domain" description="DUF4220" evidence="4">
    <location>
        <begin position="77"/>
        <end position="485"/>
    </location>
</feature>
<feature type="region of interest" description="Disordered" evidence="2">
    <location>
        <begin position="817"/>
        <end position="840"/>
    </location>
</feature>
<feature type="transmembrane region" description="Helical" evidence="3">
    <location>
        <begin position="33"/>
        <end position="55"/>
    </location>
</feature>
<dbReference type="InterPro" id="IPR025315">
    <property type="entry name" value="DUF4220"/>
</dbReference>